<gene>
    <name evidence="2" type="ORF">ABH15_05235</name>
</gene>
<comment type="caution">
    <text evidence="2">The sequence shown here is derived from an EMBL/GenBank/DDBJ whole genome shotgun (WGS) entry which is preliminary data.</text>
</comment>
<keyword evidence="1" id="KW-0472">Membrane</keyword>
<evidence type="ECO:0000256" key="1">
    <source>
        <dbReference type="SAM" id="Phobius"/>
    </source>
</evidence>
<keyword evidence="1" id="KW-0812">Transmembrane</keyword>
<proteinExistence type="predicted"/>
<sequence>MAGLNEEGQWIVLMGLLVAIGMFFLALIINQSALVGQTTAESVLEFPKSDIRDLRSEMDDLVGVLRPLSSGTQSTVLNVVRDDISALSLARKNAVVDFSLTGPEDVAGVLYYRTEFHYNNGVTAYDETAYF</sequence>
<dbReference type="RefSeq" id="WP_128693335.1">
    <property type="nucleotide sequence ID" value="NZ_LHQS01000002.1"/>
</dbReference>
<evidence type="ECO:0000313" key="2">
    <source>
        <dbReference type="EMBL" id="RXE55652.1"/>
    </source>
</evidence>
<dbReference type="OrthoDB" id="117704at2157"/>
<reference evidence="2 3" key="1">
    <citation type="journal article" date="2015" name="Int. J. Syst. Evol. Microbiol.">
        <title>Methanoculleus taiwanensis sp. nov., a methanogen isolated from deep marine sediment at the deformation front area near Taiwan.</title>
        <authorList>
            <person name="Weng C.Y."/>
            <person name="Chen S.C."/>
            <person name="Lai M.C."/>
            <person name="Wu S.Y."/>
            <person name="Lin S."/>
            <person name="Yang T.F."/>
            <person name="Chen P.C."/>
        </authorList>
    </citation>
    <scope>NUCLEOTIDE SEQUENCE [LARGE SCALE GENOMIC DNA]</scope>
    <source>
        <strain evidence="2 3">CYW4</strain>
    </source>
</reference>
<name>A0A498GYL4_9EURY</name>
<feature type="transmembrane region" description="Helical" evidence="1">
    <location>
        <begin position="12"/>
        <end position="29"/>
    </location>
</feature>
<evidence type="ECO:0000313" key="3">
    <source>
        <dbReference type="Proteomes" id="UP000290932"/>
    </source>
</evidence>
<keyword evidence="1" id="KW-1133">Transmembrane helix</keyword>
<dbReference type="AlphaFoldDB" id="A0A498GYL4"/>
<dbReference type="EMBL" id="LHQS01000002">
    <property type="protein sequence ID" value="RXE55652.1"/>
    <property type="molecule type" value="Genomic_DNA"/>
</dbReference>
<organism evidence="2 3">
    <name type="scientific">Methanoculleus taiwanensis</name>
    <dbReference type="NCBI Taxonomy" id="1550565"/>
    <lineage>
        <taxon>Archaea</taxon>
        <taxon>Methanobacteriati</taxon>
        <taxon>Methanobacteriota</taxon>
        <taxon>Stenosarchaea group</taxon>
        <taxon>Methanomicrobia</taxon>
        <taxon>Methanomicrobiales</taxon>
        <taxon>Methanomicrobiaceae</taxon>
        <taxon>Methanoculleus</taxon>
    </lineage>
</organism>
<keyword evidence="3" id="KW-1185">Reference proteome</keyword>
<protein>
    <submittedName>
        <fullName evidence="2">Uncharacterized protein</fullName>
    </submittedName>
</protein>
<dbReference type="Proteomes" id="UP000290932">
    <property type="component" value="Unassembled WGS sequence"/>
</dbReference>
<accession>A0A498GYL4</accession>